<dbReference type="EC" id="2.7.1.36" evidence="11"/>
<comment type="catalytic activity">
    <reaction evidence="11">
        <text>(R)-mevalonate + ATP = (R)-5-phosphomevalonate + ADP + H(+)</text>
        <dbReference type="Rhea" id="RHEA:17065"/>
        <dbReference type="ChEBI" id="CHEBI:15378"/>
        <dbReference type="ChEBI" id="CHEBI:30616"/>
        <dbReference type="ChEBI" id="CHEBI:36464"/>
        <dbReference type="ChEBI" id="CHEBI:58146"/>
        <dbReference type="ChEBI" id="CHEBI:456216"/>
        <dbReference type="EC" id="2.7.1.36"/>
    </reaction>
</comment>
<comment type="similarity">
    <text evidence="11">Belongs to the GHMP kinase family. Mevalonate kinase subfamily.</text>
</comment>
<keyword evidence="6 11" id="KW-0067">ATP-binding</keyword>
<evidence type="ECO:0000259" key="13">
    <source>
        <dbReference type="Pfam" id="PF08544"/>
    </source>
</evidence>
<comment type="pathway">
    <text evidence="10 11">Isoprenoid biosynthesis; isopentenyl diphosphate biosynthesis via mevalonate pathway; isopentenyl diphosphate from (R)-mevalonate: step 1/3.</text>
</comment>
<dbReference type="EMBL" id="RXGA01000001">
    <property type="protein sequence ID" value="RWX74099.1"/>
    <property type="molecule type" value="Genomic_DNA"/>
</dbReference>
<evidence type="ECO:0000256" key="2">
    <source>
        <dbReference type="ARBA" id="ARBA00022516"/>
    </source>
</evidence>
<keyword evidence="8 11" id="KW-0443">Lipid metabolism</keyword>
<dbReference type="AlphaFoldDB" id="A0A3S3RCU8"/>
<sequence>MRVTVSVPGKVSLFGEHAVVYGEPALVAAIGKRLTVSVEGRSDKLIKIAAMDLQVPGVVLTYSEERPELIVEADYGKIVGAVGYVRKAIETVSERLGKKGGVNVTIRSEMPVGAGLGTSAAVAVGTVAAYTLLMGEELSLGEIARLAHQTELAVQGLASPMDTSVATYGGVLYIKPSAQQTVEKLPINCELPMVVGYSEREFRTSDLVRKVKALREAYPEIVLPTLQSIGRISERAKDALASGDLDTLGRLMNINHGLLDSLGVSSKSLNDMVYSARFAGAIGSKMTGAGGGGCMIALCPGREVEVSTAIRIVGGMPFRAAVSDQGLRVESIES</sequence>
<dbReference type="PANTHER" id="PTHR43290:SF2">
    <property type="entry name" value="MEVALONATE KINASE"/>
    <property type="match status" value="1"/>
</dbReference>
<comment type="function">
    <text evidence="11">Catalyzes the phosphorylation of (R)-mevalonate (MVA) to (R)-mevalonate 5-phosphate (MVAP). Functions in the mevalonate (MVA) pathway leading to isopentenyl diphosphate (IPP), a key precursor for the biosynthesis of isoprenoid compounds such as archaeal membrane lipids.</text>
</comment>
<dbReference type="GO" id="GO:0004496">
    <property type="term" value="F:mevalonate kinase activity"/>
    <property type="evidence" value="ECO:0007669"/>
    <property type="project" value="UniProtKB-UniRule"/>
</dbReference>
<evidence type="ECO:0000256" key="8">
    <source>
        <dbReference type="ARBA" id="ARBA00023098"/>
    </source>
</evidence>
<dbReference type="GO" id="GO:0019287">
    <property type="term" value="P:isopentenyl diphosphate biosynthetic process, mevalonate pathway"/>
    <property type="evidence" value="ECO:0007669"/>
    <property type="project" value="UniProtKB-UniRule"/>
</dbReference>
<dbReference type="HAMAP" id="MF_00217">
    <property type="entry name" value="Mevalonate_kinase"/>
    <property type="match status" value="1"/>
</dbReference>
<evidence type="ECO:0000256" key="4">
    <source>
        <dbReference type="ARBA" id="ARBA00022741"/>
    </source>
</evidence>
<dbReference type="SUPFAM" id="SSF55060">
    <property type="entry name" value="GHMP Kinase, C-terminal domain"/>
    <property type="match status" value="1"/>
</dbReference>
<reference evidence="14 15" key="1">
    <citation type="submission" date="2018-12" db="EMBL/GenBank/DDBJ databases">
        <title>The complete genome of the methanogenic archaea of the candidate phylum Verstraetearchaeota, obtained from the metagenome of underground thermal water.</title>
        <authorList>
            <person name="Kadnikov V.V."/>
            <person name="Mardanov A.V."/>
            <person name="Beletsky A.V."/>
            <person name="Karnachuk O.V."/>
            <person name="Ravin N.V."/>
        </authorList>
    </citation>
    <scope>NUCLEOTIDE SEQUENCE [LARGE SCALE GENOMIC DNA]</scope>
    <source>
        <strain evidence="14">Ch88</strain>
    </source>
</reference>
<keyword evidence="7 11" id="KW-0460">Magnesium</keyword>
<proteinExistence type="inferred from homology"/>
<comment type="cofactor">
    <cofactor evidence="11">
        <name>Mg(2+)</name>
        <dbReference type="ChEBI" id="CHEBI:18420"/>
    </cofactor>
</comment>
<dbReference type="Gene3D" id="3.30.70.890">
    <property type="entry name" value="GHMP kinase, C-terminal domain"/>
    <property type="match status" value="1"/>
</dbReference>
<dbReference type="InterPro" id="IPR013750">
    <property type="entry name" value="GHMP_kinase_C_dom"/>
</dbReference>
<dbReference type="InterPro" id="IPR022937">
    <property type="entry name" value="Mevalonate_kinase_arc"/>
</dbReference>
<evidence type="ECO:0000256" key="5">
    <source>
        <dbReference type="ARBA" id="ARBA00022777"/>
    </source>
</evidence>
<keyword evidence="4 11" id="KW-0547">Nucleotide-binding</keyword>
<dbReference type="GO" id="GO:0000287">
    <property type="term" value="F:magnesium ion binding"/>
    <property type="evidence" value="ECO:0007669"/>
    <property type="project" value="UniProtKB-UniRule"/>
</dbReference>
<keyword evidence="2 11" id="KW-0444">Lipid biosynthesis</keyword>
<feature type="active site" description="Proton acceptor" evidence="11">
    <location>
        <position position="162"/>
    </location>
</feature>
<dbReference type="InterPro" id="IPR006205">
    <property type="entry name" value="Mev_gal_kin"/>
</dbReference>
<evidence type="ECO:0000256" key="6">
    <source>
        <dbReference type="ARBA" id="ARBA00022840"/>
    </source>
</evidence>
<dbReference type="Gene3D" id="3.30.230.10">
    <property type="match status" value="1"/>
</dbReference>
<dbReference type="SUPFAM" id="SSF54211">
    <property type="entry name" value="Ribosomal protein S5 domain 2-like"/>
    <property type="match status" value="1"/>
</dbReference>
<dbReference type="Pfam" id="PF00288">
    <property type="entry name" value="GHMP_kinases_N"/>
    <property type="match status" value="1"/>
</dbReference>
<dbReference type="PANTHER" id="PTHR43290">
    <property type="entry name" value="MEVALONATE KINASE"/>
    <property type="match status" value="1"/>
</dbReference>
<evidence type="ECO:0000256" key="11">
    <source>
        <dbReference type="HAMAP-Rule" id="MF_00217"/>
    </source>
</evidence>
<feature type="domain" description="GHMP kinase C-terminal" evidence="13">
    <location>
        <begin position="237"/>
        <end position="307"/>
    </location>
</feature>
<organism evidence="14 15">
    <name type="scientific">Methanosuratincola subterraneus</name>
    <dbReference type="NCBI Taxonomy" id="2593994"/>
    <lineage>
        <taxon>Archaea</taxon>
        <taxon>Thermoproteota</taxon>
        <taxon>Methanosuratincolia</taxon>
        <taxon>Candidatus Methanomethylicales</taxon>
        <taxon>Candidatus Methanomethylicaceae</taxon>
        <taxon>Candidatus Methanosuratincola (ex Vanwonterghem et al. 2016)</taxon>
    </lineage>
</organism>
<accession>A0A3S3RCU8</accession>
<comment type="subunit">
    <text evidence="11">Homodimer.</text>
</comment>
<keyword evidence="9 11" id="KW-0414">Isoprene biosynthesis</keyword>
<dbReference type="NCBIfam" id="TIGR00549">
    <property type="entry name" value="mevalon_kin"/>
    <property type="match status" value="1"/>
</dbReference>
<dbReference type="InterPro" id="IPR020568">
    <property type="entry name" value="Ribosomal_Su5_D2-typ_SF"/>
</dbReference>
<dbReference type="GO" id="GO:0005829">
    <property type="term" value="C:cytosol"/>
    <property type="evidence" value="ECO:0007669"/>
    <property type="project" value="TreeGrafter"/>
</dbReference>
<evidence type="ECO:0000259" key="12">
    <source>
        <dbReference type="Pfam" id="PF00288"/>
    </source>
</evidence>
<evidence type="ECO:0000256" key="10">
    <source>
        <dbReference type="ARBA" id="ARBA00029438"/>
    </source>
</evidence>
<keyword evidence="5 11" id="KW-0418">Kinase</keyword>
<dbReference type="PRINTS" id="PR00959">
    <property type="entry name" value="MEVGALKINASE"/>
</dbReference>
<dbReference type="InterPro" id="IPR036554">
    <property type="entry name" value="GHMP_kinase_C_sf"/>
</dbReference>
<keyword evidence="3 11" id="KW-0808">Transferase</keyword>
<protein>
    <recommendedName>
        <fullName evidence="11">Mevalonate kinase</fullName>
        <shortName evidence="11">MK</shortName>
        <shortName evidence="11">MVK</shortName>
        <ecNumber evidence="11">2.7.1.36</ecNumber>
    </recommendedName>
</protein>
<keyword evidence="1 11" id="KW-0963">Cytoplasm</keyword>
<evidence type="ECO:0000256" key="9">
    <source>
        <dbReference type="ARBA" id="ARBA00023229"/>
    </source>
</evidence>
<dbReference type="Proteomes" id="UP000288215">
    <property type="component" value="Unassembled WGS sequence"/>
</dbReference>
<dbReference type="Pfam" id="PF08544">
    <property type="entry name" value="GHMP_kinases_C"/>
    <property type="match status" value="1"/>
</dbReference>
<name>A0A3S3RCU8_METS7</name>
<gene>
    <name evidence="11" type="primary">mvk</name>
    <name evidence="14" type="ORF">Metus_0124</name>
</gene>
<comment type="caution">
    <text evidence="11">Lacks conserved residue(s) required for the propagation of feature annotation.</text>
</comment>
<dbReference type="GO" id="GO:0005524">
    <property type="term" value="F:ATP binding"/>
    <property type="evidence" value="ECO:0007669"/>
    <property type="project" value="UniProtKB-UniRule"/>
</dbReference>
<comment type="caution">
    <text evidence="14">The sequence shown here is derived from an EMBL/GenBank/DDBJ whole genome shotgun (WGS) entry which is preliminary data.</text>
</comment>
<dbReference type="UniPathway" id="UPA00057">
    <property type="reaction ID" value="UER00098"/>
</dbReference>
<dbReference type="InterPro" id="IPR006204">
    <property type="entry name" value="GHMP_kinase_N_dom"/>
</dbReference>
<comment type="subcellular location">
    <subcellularLocation>
        <location evidence="11">Cytoplasm</location>
    </subcellularLocation>
</comment>
<evidence type="ECO:0000256" key="3">
    <source>
        <dbReference type="ARBA" id="ARBA00022679"/>
    </source>
</evidence>
<evidence type="ECO:0000313" key="15">
    <source>
        <dbReference type="Proteomes" id="UP000288215"/>
    </source>
</evidence>
<evidence type="ECO:0000256" key="7">
    <source>
        <dbReference type="ARBA" id="ARBA00022842"/>
    </source>
</evidence>
<evidence type="ECO:0000256" key="1">
    <source>
        <dbReference type="ARBA" id="ARBA00022490"/>
    </source>
</evidence>
<dbReference type="InterPro" id="IPR014721">
    <property type="entry name" value="Ribsml_uS5_D2-typ_fold_subgr"/>
</dbReference>
<evidence type="ECO:0000313" key="14">
    <source>
        <dbReference type="EMBL" id="RWX74099.1"/>
    </source>
</evidence>
<feature type="domain" description="GHMP kinase N-terminal" evidence="12">
    <location>
        <begin position="84"/>
        <end position="170"/>
    </location>
</feature>